<dbReference type="Gene3D" id="3.20.20.30">
    <property type="entry name" value="Luciferase-like domain"/>
    <property type="match status" value="1"/>
</dbReference>
<dbReference type="Pfam" id="PF00296">
    <property type="entry name" value="Bac_luciferase"/>
    <property type="match status" value="1"/>
</dbReference>
<keyword evidence="3" id="KW-0560">Oxidoreductase</keyword>
<dbReference type="InterPro" id="IPR011251">
    <property type="entry name" value="Luciferase-like_dom"/>
</dbReference>
<dbReference type="InterPro" id="IPR019949">
    <property type="entry name" value="CmoO-like"/>
</dbReference>
<dbReference type="RefSeq" id="WP_260072404.1">
    <property type="nucleotide sequence ID" value="NZ_JALXMO010000003.1"/>
</dbReference>
<organism evidence="3 4">
    <name type="scientific">Nesterenkonia massiliensis</name>
    <dbReference type="NCBI Taxonomy" id="1232429"/>
    <lineage>
        <taxon>Bacteria</taxon>
        <taxon>Bacillati</taxon>
        <taxon>Actinomycetota</taxon>
        <taxon>Actinomycetes</taxon>
        <taxon>Micrococcales</taxon>
        <taxon>Micrococcaceae</taxon>
        <taxon>Nesterenkonia</taxon>
    </lineage>
</organism>
<dbReference type="NCBIfam" id="TIGR03558">
    <property type="entry name" value="oxido_grp_1"/>
    <property type="match status" value="1"/>
</dbReference>
<protein>
    <submittedName>
        <fullName evidence="3">MsnO8 family LLM class oxidoreductase</fullName>
        <ecNumber evidence="3">1.-.-.-</ecNumber>
    </submittedName>
</protein>
<dbReference type="EMBL" id="JALXMO010000003">
    <property type="protein sequence ID" value="MCT1606204.1"/>
    <property type="molecule type" value="Genomic_DNA"/>
</dbReference>
<sequence length="329" mass="36104">MRLSLLDRSRTRSGYPEAAALQHSVARAQWAESLGYHRFWGAEHHAVPGIASGAPAVLLAAVGAQTNRIRLGSGGVMLPHHQPLVVAEQFLMLQALYPARIDLGLGRTLGFTEPVRRALRQESDDVENFANDVEELRDYLQRNAAVTARPAAEQPLPIFLLATGRGISTAARLGLPVVIGGPILRSDDLPHMLQSYRREFRPSPAAPESAVAKPEVLISADVYIADTTEEAHQLALPEAWAMARSRETGEFGPLEPVEDIRAQRWSRRTEERIQQSLEQAIAGDEQQVANRLDELFTRTGASELLVSTSTYDRQALRELDTRMAGLAAG</sequence>
<evidence type="ECO:0000256" key="1">
    <source>
        <dbReference type="ARBA" id="ARBA00007789"/>
    </source>
</evidence>
<proteinExistence type="predicted"/>
<gene>
    <name evidence="3" type="ORF">M3B43_02450</name>
</gene>
<accession>A0ABT2HNE4</accession>
<name>A0ABT2HNE4_9MICC</name>
<dbReference type="GO" id="GO:0016491">
    <property type="term" value="F:oxidoreductase activity"/>
    <property type="evidence" value="ECO:0007669"/>
    <property type="project" value="UniProtKB-KW"/>
</dbReference>
<dbReference type="CDD" id="cd00347">
    <property type="entry name" value="Flavin_utilizing_monoxygenases"/>
    <property type="match status" value="1"/>
</dbReference>
<keyword evidence="4" id="KW-1185">Reference proteome</keyword>
<dbReference type="EC" id="1.-.-.-" evidence="3"/>
<dbReference type="InterPro" id="IPR036661">
    <property type="entry name" value="Luciferase-like_sf"/>
</dbReference>
<dbReference type="SUPFAM" id="SSF51679">
    <property type="entry name" value="Bacterial luciferase-like"/>
    <property type="match status" value="1"/>
</dbReference>
<dbReference type="Proteomes" id="UP001205046">
    <property type="component" value="Unassembled WGS sequence"/>
</dbReference>
<dbReference type="PANTHER" id="PTHR30137">
    <property type="entry name" value="LUCIFERASE-LIKE MONOOXYGENASE"/>
    <property type="match status" value="1"/>
</dbReference>
<feature type="domain" description="Luciferase-like" evidence="2">
    <location>
        <begin position="1"/>
        <end position="302"/>
    </location>
</feature>
<evidence type="ECO:0000259" key="2">
    <source>
        <dbReference type="Pfam" id="PF00296"/>
    </source>
</evidence>
<dbReference type="PANTHER" id="PTHR30137:SF6">
    <property type="entry name" value="LUCIFERASE-LIKE MONOOXYGENASE"/>
    <property type="match status" value="1"/>
</dbReference>
<dbReference type="InterPro" id="IPR050766">
    <property type="entry name" value="Bact_Lucif_Oxidored"/>
</dbReference>
<evidence type="ECO:0000313" key="4">
    <source>
        <dbReference type="Proteomes" id="UP001205046"/>
    </source>
</evidence>
<reference evidence="3 4" key="1">
    <citation type="submission" date="2022-04" db="EMBL/GenBank/DDBJ databases">
        <title>Human microbiome associated bacterial genomes.</title>
        <authorList>
            <person name="Sandstrom S."/>
            <person name="Salamzade R."/>
            <person name="Kalan L.R."/>
        </authorList>
    </citation>
    <scope>NUCLEOTIDE SEQUENCE [LARGE SCALE GENOMIC DNA]</scope>
    <source>
        <strain evidence="4">p3-SID767</strain>
    </source>
</reference>
<comment type="caution">
    <text evidence="3">The sequence shown here is derived from an EMBL/GenBank/DDBJ whole genome shotgun (WGS) entry which is preliminary data.</text>
</comment>
<evidence type="ECO:0000313" key="3">
    <source>
        <dbReference type="EMBL" id="MCT1606204.1"/>
    </source>
</evidence>
<comment type="similarity">
    <text evidence="1">To bacterial alkanal monooxygenase alpha and beta chains.</text>
</comment>